<proteinExistence type="predicted"/>
<comment type="caution">
    <text evidence="2">The sequence shown here is derived from an EMBL/GenBank/DDBJ whole genome shotgun (WGS) entry which is preliminary data.</text>
</comment>
<dbReference type="GeneID" id="81124496"/>
<dbReference type="RefSeq" id="WP_284032629.1">
    <property type="nucleotide sequence ID" value="NZ_CP126154.1"/>
</dbReference>
<reference evidence="2 3" key="1">
    <citation type="journal article" date="2019" name="Int. J. Syst. Evol. Microbiol.">
        <title>The Global Catalogue of Microorganisms (GCM) 10K type strain sequencing project: providing services to taxonomists for standard genome sequencing and annotation.</title>
        <authorList>
            <consortium name="The Broad Institute Genomics Platform"/>
            <consortium name="The Broad Institute Genome Sequencing Center for Infectious Disease"/>
            <person name="Wu L."/>
            <person name="Ma J."/>
        </authorList>
    </citation>
    <scope>NUCLEOTIDE SEQUENCE [LARGE SCALE GENOMIC DNA]</scope>
    <source>
        <strain evidence="2 3">DT31</strain>
    </source>
</reference>
<accession>A0ABD5WCG7</accession>
<evidence type="ECO:0000313" key="2">
    <source>
        <dbReference type="EMBL" id="MFC7070952.1"/>
    </source>
</evidence>
<dbReference type="NCBIfam" id="NF045517">
    <property type="entry name" value="halo_surf_dom"/>
    <property type="match status" value="1"/>
</dbReference>
<feature type="domain" description="DUF7827" evidence="1">
    <location>
        <begin position="2"/>
        <end position="96"/>
    </location>
</feature>
<dbReference type="EMBL" id="JBHTAH010000015">
    <property type="protein sequence ID" value="MFC7070952.1"/>
    <property type="molecule type" value="Genomic_DNA"/>
</dbReference>
<organism evidence="2 3">
    <name type="scientific">Halobaculum lipolyticum</name>
    <dbReference type="NCBI Taxonomy" id="3032001"/>
    <lineage>
        <taxon>Archaea</taxon>
        <taxon>Methanobacteriati</taxon>
        <taxon>Methanobacteriota</taxon>
        <taxon>Stenosarchaea group</taxon>
        <taxon>Halobacteria</taxon>
        <taxon>Halobacteriales</taxon>
        <taxon>Haloferacaceae</taxon>
        <taxon>Halobaculum</taxon>
    </lineage>
</organism>
<sequence>MATFTVRLNDSGGSATVVVGNESETGYQANVSVTDADADGVVTFAFNTYAAGTAAGDDVVWLVGDSRSDRLAFDDTESQTELDSLLDAGDYLVSVGTTDDPAAVLDSPAFVGALFVTEREDPSQSLWRTTRDTLSDVREAGDNETRSAATAVGTAVVNERLTRTETLAFTPGDSNSDVLVVRLTVPGLSGVLGPAADADVTDEFAAALTTNATGETPLRIALAEATPGQNRDPVSVDIGEALSAGSGIEDALTVVSVGGDTYYVFVDYDAVAAGAFDGANTSFEDGDEIAVNSSLQDARLLDVDTNETAAAEGSSEYPTASTEFTLEAAEGGFDLTEDDLVATAVSENATVTGTTNVAPGTTFSVVVRSSEEAQSSFFESRTVVVASDGTFAASFDLSAGSPGDAFEVRVSRAPFSAAADGVLIEGNATGAAGAGLSSVP</sequence>
<evidence type="ECO:0000313" key="3">
    <source>
        <dbReference type="Proteomes" id="UP001596461"/>
    </source>
</evidence>
<evidence type="ECO:0000259" key="1">
    <source>
        <dbReference type="Pfam" id="PF25162"/>
    </source>
</evidence>
<name>A0ABD5WCG7_9EURY</name>
<keyword evidence="3" id="KW-1185">Reference proteome</keyword>
<dbReference type="Pfam" id="PF25162">
    <property type="entry name" value="DUF7827"/>
    <property type="match status" value="1"/>
</dbReference>
<protein>
    <submittedName>
        <fullName evidence="2">BGTF surface domain-containing protein</fullName>
    </submittedName>
</protein>
<gene>
    <name evidence="2" type="ORF">ACFQL9_14985</name>
</gene>
<dbReference type="Proteomes" id="UP001596461">
    <property type="component" value="Unassembled WGS sequence"/>
</dbReference>
<dbReference type="InterPro" id="IPR057149">
    <property type="entry name" value="DUF7827"/>
</dbReference>
<dbReference type="AlphaFoldDB" id="A0ABD5WCG7"/>